<feature type="domain" description="YknX-like C-terminal permuted SH3-like" evidence="5">
    <location>
        <begin position="282"/>
        <end position="347"/>
    </location>
</feature>
<comment type="similarity">
    <text evidence="1">Belongs to the membrane fusion protein (MFP) (TC 8.A.1) family.</text>
</comment>
<dbReference type="NCBIfam" id="TIGR01730">
    <property type="entry name" value="RND_mfp"/>
    <property type="match status" value="1"/>
</dbReference>
<feature type="domain" description="CusB-like beta-barrel" evidence="4">
    <location>
        <begin position="201"/>
        <end position="272"/>
    </location>
</feature>
<dbReference type="InterPro" id="IPR058637">
    <property type="entry name" value="YknX-like_C"/>
</dbReference>
<dbReference type="Gene3D" id="2.40.30.170">
    <property type="match status" value="1"/>
</dbReference>
<dbReference type="Pfam" id="PF25917">
    <property type="entry name" value="BSH_RND"/>
    <property type="match status" value="1"/>
</dbReference>
<dbReference type="EMBL" id="JBHTCM010000018">
    <property type="protein sequence ID" value="MFC7334660.1"/>
    <property type="molecule type" value="Genomic_DNA"/>
</dbReference>
<dbReference type="PANTHER" id="PTHR30469:SF16">
    <property type="entry name" value="HAE1 FAMILY EFFLUX PUMP MFP COMPONENT"/>
    <property type="match status" value="1"/>
</dbReference>
<dbReference type="InterPro" id="IPR006143">
    <property type="entry name" value="RND_pump_MFP"/>
</dbReference>
<dbReference type="InterPro" id="IPR058625">
    <property type="entry name" value="MdtA-like_BSH"/>
</dbReference>
<dbReference type="Gene3D" id="1.10.287.470">
    <property type="entry name" value="Helix hairpin bin"/>
    <property type="match status" value="1"/>
</dbReference>
<feature type="domain" description="Multidrug resistance protein MdtA-like barrel-sandwich hybrid" evidence="3">
    <location>
        <begin position="68"/>
        <end position="189"/>
    </location>
</feature>
<accession>A0ABW2KZ89</accession>
<dbReference type="PANTHER" id="PTHR30469">
    <property type="entry name" value="MULTIDRUG RESISTANCE PROTEIN MDTA"/>
    <property type="match status" value="1"/>
</dbReference>
<dbReference type="InterPro" id="IPR058792">
    <property type="entry name" value="Beta-barrel_RND_2"/>
</dbReference>
<keyword evidence="2" id="KW-0175">Coiled coil</keyword>
<keyword evidence="7" id="KW-1185">Reference proteome</keyword>
<evidence type="ECO:0000259" key="4">
    <source>
        <dbReference type="Pfam" id="PF25954"/>
    </source>
</evidence>
<gene>
    <name evidence="6" type="ORF">ACFQPS_15945</name>
</gene>
<comment type="caution">
    <text evidence="6">The sequence shown here is derived from an EMBL/GenBank/DDBJ whole genome shotgun (WGS) entry which is preliminary data.</text>
</comment>
<sequence length="363" mass="38427">MRLAWQIATVAALTLAAGGIWYAAAGRQDTAQQSGPQIRPTAVVAAAATTGDIPVTFDAIGTLRANEAVTVTSKLTGIVSKISFTEGQRVKTGDVLVELDATEAKAELAVAESQRRTVAQELERAIALLGRQAVAQARVDDLRVELQGAEARFNAARARLQDLTIRAPFAGVAGLRHVSPGALVRPGDEVTTLDDIGTVKLDFSVPEAALRRLAVGQSIAARTTVFPDRAFTGVIGAVDTRVDPVTRTLTLVAEIPNDDFLLKPGLFMNVRLLLDERKGVVLIPEESLVPVGDRQYVFAVKNGRVERRLVVIGARQSGVVEAVEGVAEGELVITRGTQKVREGSPVAAEIVPMRLPGPAGTQS</sequence>
<dbReference type="Gene3D" id="2.40.420.20">
    <property type="match status" value="1"/>
</dbReference>
<protein>
    <submittedName>
        <fullName evidence="6">Efflux RND transporter periplasmic adaptor subunit</fullName>
    </submittedName>
</protein>
<organism evidence="6 7">
    <name type="scientific">Rhodocista pekingensis</name>
    <dbReference type="NCBI Taxonomy" id="201185"/>
    <lineage>
        <taxon>Bacteria</taxon>
        <taxon>Pseudomonadati</taxon>
        <taxon>Pseudomonadota</taxon>
        <taxon>Alphaproteobacteria</taxon>
        <taxon>Rhodospirillales</taxon>
        <taxon>Azospirillaceae</taxon>
        <taxon>Rhodocista</taxon>
    </lineage>
</organism>
<evidence type="ECO:0000259" key="5">
    <source>
        <dbReference type="Pfam" id="PF25989"/>
    </source>
</evidence>
<evidence type="ECO:0000256" key="2">
    <source>
        <dbReference type="SAM" id="Coils"/>
    </source>
</evidence>
<dbReference type="SUPFAM" id="SSF111369">
    <property type="entry name" value="HlyD-like secretion proteins"/>
    <property type="match status" value="1"/>
</dbReference>
<dbReference type="RefSeq" id="WP_377360208.1">
    <property type="nucleotide sequence ID" value="NZ_JBHTCM010000018.1"/>
</dbReference>
<evidence type="ECO:0000256" key="1">
    <source>
        <dbReference type="ARBA" id="ARBA00009477"/>
    </source>
</evidence>
<evidence type="ECO:0000313" key="6">
    <source>
        <dbReference type="EMBL" id="MFC7334660.1"/>
    </source>
</evidence>
<proteinExistence type="inferred from homology"/>
<dbReference type="Pfam" id="PF25954">
    <property type="entry name" value="Beta-barrel_RND_2"/>
    <property type="match status" value="1"/>
</dbReference>
<dbReference type="Gene3D" id="2.40.50.100">
    <property type="match status" value="1"/>
</dbReference>
<dbReference type="Proteomes" id="UP001596456">
    <property type="component" value="Unassembled WGS sequence"/>
</dbReference>
<dbReference type="Pfam" id="PF25989">
    <property type="entry name" value="YknX_C"/>
    <property type="match status" value="1"/>
</dbReference>
<evidence type="ECO:0000313" key="7">
    <source>
        <dbReference type="Proteomes" id="UP001596456"/>
    </source>
</evidence>
<reference evidence="7" key="1">
    <citation type="journal article" date="2019" name="Int. J. Syst. Evol. Microbiol.">
        <title>The Global Catalogue of Microorganisms (GCM) 10K type strain sequencing project: providing services to taxonomists for standard genome sequencing and annotation.</title>
        <authorList>
            <consortium name="The Broad Institute Genomics Platform"/>
            <consortium name="The Broad Institute Genome Sequencing Center for Infectious Disease"/>
            <person name="Wu L."/>
            <person name="Ma J."/>
        </authorList>
    </citation>
    <scope>NUCLEOTIDE SEQUENCE [LARGE SCALE GENOMIC DNA]</scope>
    <source>
        <strain evidence="7">CGMCC 1.16275</strain>
    </source>
</reference>
<name>A0ABW2KZ89_9PROT</name>
<feature type="coiled-coil region" evidence="2">
    <location>
        <begin position="101"/>
        <end position="166"/>
    </location>
</feature>
<evidence type="ECO:0000259" key="3">
    <source>
        <dbReference type="Pfam" id="PF25917"/>
    </source>
</evidence>